<organism evidence="2 3">
    <name type="scientific">Hymenoscyphus fraxineus</name>
    <dbReference type="NCBI Taxonomy" id="746836"/>
    <lineage>
        <taxon>Eukaryota</taxon>
        <taxon>Fungi</taxon>
        <taxon>Dikarya</taxon>
        <taxon>Ascomycota</taxon>
        <taxon>Pezizomycotina</taxon>
        <taxon>Leotiomycetes</taxon>
        <taxon>Helotiales</taxon>
        <taxon>Helotiaceae</taxon>
        <taxon>Hymenoscyphus</taxon>
    </lineage>
</organism>
<comment type="caution">
    <text evidence="2">The sequence shown here is derived from an EMBL/GenBank/DDBJ whole genome shotgun (WGS) entry which is preliminary data.</text>
</comment>
<protein>
    <submittedName>
        <fullName evidence="2">Uncharacterized protein</fullName>
    </submittedName>
</protein>
<proteinExistence type="predicted"/>
<evidence type="ECO:0000256" key="1">
    <source>
        <dbReference type="SAM" id="MobiDB-lite"/>
    </source>
</evidence>
<gene>
    <name evidence="2" type="ORF">HYFRA_00006208</name>
</gene>
<evidence type="ECO:0000313" key="2">
    <source>
        <dbReference type="EMBL" id="CAG8961671.1"/>
    </source>
</evidence>
<dbReference type="Proteomes" id="UP000696280">
    <property type="component" value="Unassembled WGS sequence"/>
</dbReference>
<feature type="region of interest" description="Disordered" evidence="1">
    <location>
        <begin position="1"/>
        <end position="39"/>
    </location>
</feature>
<dbReference type="EMBL" id="CAJVRL010000115">
    <property type="protein sequence ID" value="CAG8961671.1"/>
    <property type="molecule type" value="Genomic_DNA"/>
</dbReference>
<sequence>MAPQVAIKSTVPHNSGAGSKRTSCGTPKEAKRGNNSNGPVVIQSYTELLSCNSGFDFIYQSRTHTTASATWSTQTQIDEIDPR</sequence>
<reference evidence="2" key="1">
    <citation type="submission" date="2021-07" db="EMBL/GenBank/DDBJ databases">
        <authorList>
            <person name="Durling M."/>
        </authorList>
    </citation>
    <scope>NUCLEOTIDE SEQUENCE</scope>
</reference>
<feature type="compositionally biased region" description="Polar residues" evidence="1">
    <location>
        <begin position="11"/>
        <end position="25"/>
    </location>
</feature>
<dbReference type="AlphaFoldDB" id="A0A9N9PVR8"/>
<evidence type="ECO:0000313" key="3">
    <source>
        <dbReference type="Proteomes" id="UP000696280"/>
    </source>
</evidence>
<accession>A0A9N9PVR8</accession>
<name>A0A9N9PVR8_9HELO</name>
<keyword evidence="3" id="KW-1185">Reference proteome</keyword>